<dbReference type="Proteomes" id="UP001162483">
    <property type="component" value="Unassembled WGS sequence"/>
</dbReference>
<reference evidence="1" key="1">
    <citation type="submission" date="2023-05" db="EMBL/GenBank/DDBJ databases">
        <authorList>
            <person name="Stuckert A."/>
        </authorList>
    </citation>
    <scope>NUCLEOTIDE SEQUENCE</scope>
</reference>
<keyword evidence="2" id="KW-1185">Reference proteome</keyword>
<name>A0ABN9FWV9_9NEOB</name>
<organism evidence="1 2">
    <name type="scientific">Staurois parvus</name>
    <dbReference type="NCBI Taxonomy" id="386267"/>
    <lineage>
        <taxon>Eukaryota</taxon>
        <taxon>Metazoa</taxon>
        <taxon>Chordata</taxon>
        <taxon>Craniata</taxon>
        <taxon>Vertebrata</taxon>
        <taxon>Euteleostomi</taxon>
        <taxon>Amphibia</taxon>
        <taxon>Batrachia</taxon>
        <taxon>Anura</taxon>
        <taxon>Neobatrachia</taxon>
        <taxon>Ranoidea</taxon>
        <taxon>Ranidae</taxon>
        <taxon>Staurois</taxon>
    </lineage>
</organism>
<dbReference type="EMBL" id="CATNWA010017352">
    <property type="protein sequence ID" value="CAI9599823.1"/>
    <property type="molecule type" value="Genomic_DNA"/>
</dbReference>
<accession>A0ABN9FWV9</accession>
<protein>
    <submittedName>
        <fullName evidence="1">Uncharacterized protein</fullName>
    </submittedName>
</protein>
<proteinExistence type="predicted"/>
<sequence length="51" mass="5675">MIPIALGPHELSVRPWVEGSIDWNRSPVVLPCSNWKPDAPPLPPVVFSRCI</sequence>
<evidence type="ECO:0000313" key="1">
    <source>
        <dbReference type="EMBL" id="CAI9599823.1"/>
    </source>
</evidence>
<gene>
    <name evidence="1" type="ORF">SPARVUS_LOCUS12669930</name>
</gene>
<evidence type="ECO:0000313" key="2">
    <source>
        <dbReference type="Proteomes" id="UP001162483"/>
    </source>
</evidence>
<feature type="non-terminal residue" evidence="1">
    <location>
        <position position="51"/>
    </location>
</feature>
<comment type="caution">
    <text evidence="1">The sequence shown here is derived from an EMBL/GenBank/DDBJ whole genome shotgun (WGS) entry which is preliminary data.</text>
</comment>